<feature type="region of interest" description="Disordered" evidence="1">
    <location>
        <begin position="1506"/>
        <end position="1608"/>
    </location>
</feature>
<feature type="compositionally biased region" description="Acidic residues" evidence="1">
    <location>
        <begin position="1372"/>
        <end position="1389"/>
    </location>
</feature>
<keyword evidence="3" id="KW-1185">Reference proteome</keyword>
<dbReference type="STRING" id="93625.A0A409X6E3"/>
<evidence type="ECO:0000256" key="1">
    <source>
        <dbReference type="SAM" id="MobiDB-lite"/>
    </source>
</evidence>
<feature type="compositionally biased region" description="Polar residues" evidence="1">
    <location>
        <begin position="1"/>
        <end position="10"/>
    </location>
</feature>
<reference evidence="2 3" key="1">
    <citation type="journal article" date="2018" name="Evol. Lett.">
        <title>Horizontal gene cluster transfer increased hallucinogenic mushroom diversity.</title>
        <authorList>
            <person name="Reynolds H.T."/>
            <person name="Vijayakumar V."/>
            <person name="Gluck-Thaler E."/>
            <person name="Korotkin H.B."/>
            <person name="Matheny P.B."/>
            <person name="Slot J.C."/>
        </authorList>
    </citation>
    <scope>NUCLEOTIDE SEQUENCE [LARGE SCALE GENOMIC DNA]</scope>
    <source>
        <strain evidence="2 3">2631</strain>
    </source>
</reference>
<dbReference type="SUPFAM" id="SSF48371">
    <property type="entry name" value="ARM repeat"/>
    <property type="match status" value="1"/>
</dbReference>
<feature type="compositionally biased region" description="Polar residues" evidence="1">
    <location>
        <begin position="1589"/>
        <end position="1601"/>
    </location>
</feature>
<protein>
    <recommendedName>
        <fullName evidence="4">Telomere-associated protein Rif1 N-terminal domain-containing protein</fullName>
    </recommendedName>
</protein>
<feature type="region of interest" description="Disordered" evidence="1">
    <location>
        <begin position="1"/>
        <end position="29"/>
    </location>
</feature>
<feature type="compositionally biased region" description="Basic residues" evidence="1">
    <location>
        <begin position="1316"/>
        <end position="1334"/>
    </location>
</feature>
<evidence type="ECO:0000313" key="2">
    <source>
        <dbReference type="EMBL" id="PPQ86312.1"/>
    </source>
</evidence>
<evidence type="ECO:0000313" key="3">
    <source>
        <dbReference type="Proteomes" id="UP000283269"/>
    </source>
</evidence>
<gene>
    <name evidence="2" type="ORF">CVT25_005613</name>
</gene>
<dbReference type="EMBL" id="NHYD01002515">
    <property type="protein sequence ID" value="PPQ86312.1"/>
    <property type="molecule type" value="Genomic_DNA"/>
</dbReference>
<feature type="compositionally biased region" description="Basic and acidic residues" evidence="1">
    <location>
        <begin position="11"/>
        <end position="20"/>
    </location>
</feature>
<dbReference type="InterPro" id="IPR016024">
    <property type="entry name" value="ARM-type_fold"/>
</dbReference>
<proteinExistence type="predicted"/>
<comment type="caution">
    <text evidence="2">The sequence shown here is derived from an EMBL/GenBank/DDBJ whole genome shotgun (WGS) entry which is preliminary data.</text>
</comment>
<evidence type="ECO:0008006" key="4">
    <source>
        <dbReference type="Google" id="ProtNLM"/>
    </source>
</evidence>
<dbReference type="Proteomes" id="UP000283269">
    <property type="component" value="Unassembled WGS sequence"/>
</dbReference>
<feature type="compositionally biased region" description="Low complexity" evidence="1">
    <location>
        <begin position="1415"/>
        <end position="1431"/>
    </location>
</feature>
<dbReference type="OrthoDB" id="2591260at2759"/>
<organism evidence="2 3">
    <name type="scientific">Psilocybe cyanescens</name>
    <dbReference type="NCBI Taxonomy" id="93625"/>
    <lineage>
        <taxon>Eukaryota</taxon>
        <taxon>Fungi</taxon>
        <taxon>Dikarya</taxon>
        <taxon>Basidiomycota</taxon>
        <taxon>Agaricomycotina</taxon>
        <taxon>Agaricomycetes</taxon>
        <taxon>Agaricomycetidae</taxon>
        <taxon>Agaricales</taxon>
        <taxon>Agaricineae</taxon>
        <taxon>Strophariaceae</taxon>
        <taxon>Psilocybe</taxon>
    </lineage>
</organism>
<feature type="compositionally biased region" description="Low complexity" evidence="1">
    <location>
        <begin position="1508"/>
        <end position="1521"/>
    </location>
</feature>
<feature type="region of interest" description="Disordered" evidence="1">
    <location>
        <begin position="1287"/>
        <end position="1472"/>
    </location>
</feature>
<feature type="region of interest" description="Disordered" evidence="1">
    <location>
        <begin position="184"/>
        <end position="206"/>
    </location>
</feature>
<sequence>MSLLTPPSSSHRADKEKENKFPAPVAGPSTRSVVWASQDSIHCLGTPLKSTTISSRHRPRATKSILKKSSQINVLAVPAVPKQRDVTPEPSDPLVDLHYLDHPVSLILSNGHSDKVESLTDLITGYNILAARLRTSVSDATDADASWPLFQPLRKNTQPFIDAVVRDINRALVDPMLHHVNSEEEDIPKFTLPSPQKSPTKKKGGMTAEQVKYARDLCTTSHSVIRLLSVILSIPAVYSVFHGKFFSLILTAILAIPLAGELPTPNARKTCALAIWLVQTQRLPASVLQPAADRIAYAIRRGIDGELGKEGKKGSASDGLKAIHDLCVYLPAIFIPAFTPVLPSVLSNLLANTLALRTQACHALGGFVIGSTSPAVPPSTTHTKIANTVAAFLTTVATPNPKSPSKSTEALIVRTLRTTIGATDPAHVAQGPVWAVCVLASFVALLRSKLCTDAKVNRIVSALLSLAFRHKKSSVRALVCIAWRTVTWSYFQPPLIEENEDGEEEVGDDAADQEVAEHVRRVHCKVMMTVVDMQAGISTLAALLGEDCSGKGRDPEEALRLSIDILDKMTSRGGHPCVDGMDALRHITSITHADHEEPEDWDLALLLPRSLFSANPGLLTAEFKSLGAAVRPLYDEVAQTPDVRLLTREEMSKEWVFEGLLGCWRNALGHLEMFDEVAVPANLVEIWSNLLEANVSLLQENEDEKGISEFATNAVKYLVDIARDPKLDLKPKKLNEQAAASTLDSDDTIPDLGNSTCTNAELRLRVIYRLWTAMKAIVPHKLLEGAGEALIEALVWNQKLLVPEIARMTTTTSCSEEAVEEEEGERARATWVGVCVDVLGVCDVGAFKMFWGVETDVKEGREATRWIWNAAFTRAVWRSVVGTWVEMKGSWEAGVVLLGLPFSDRHSWNPIGVDYDTWEDLLRYTTAKALDDADQDSGSVLDQVAGFVSQFQTPGLHSAPSTRLVDLLISHMDASTWRDLPLQVIELASTTMRATYPPEPRVKSVSMWMVRSLAGLIEHCPKDFCLRLFEVLDEGLCLWLADECGVWSDNELNYDVGSLFPFLLMQLIIPLYQHILVRIQVLPESLDNLKKLRNILDSIFTKKVPAVAAESFVDYWKLTYSRMHIPESEWSGTITHCLQAVGLLPPPSLTTEEPTTLPLASAFIPLPSSPRTPVSASFSTPPTAIMKREALSRVGSPQRPHKIFGGFPIVPSTPLSPSRRRRSSGSFSETRRTPLSAIQLCGSPLKRRRLMAADGDDKKSSEKENVFGDDVPVLASVAERIAELKPSGKKRRFDDEEDEHEKTSERGAVSSSAAGKKLKTKMRPKGKHVAKKARFPSPVASVASASSNESEDERWVETTLISDVPFPKIGSGEEESQEEEDGVTEEDGGDGLAARNPIVYGSASKARSTHRDGAEAAAAATTSRMTTPTNTRKVDFTKVPRRSASISDLVLDGASKKRKRCHSADDGLEPDQQNFYGLNALDRLPALPIVKPRNIRPFPKAYTYPIFSDSDAPSSDAARSMSSDDDPHLGQVTPHHITSPDLIRRSGKMSKSKMAILKELFGDESPVGSDDSIMSGMESESPTKGLVTRQLQRMGSDSSVAKSKVSGW</sequence>
<feature type="compositionally biased region" description="Low complexity" evidence="1">
    <location>
        <begin position="1336"/>
        <end position="1347"/>
    </location>
</feature>
<dbReference type="InParanoid" id="A0A409X6E3"/>
<feature type="region of interest" description="Disordered" evidence="1">
    <location>
        <begin position="1202"/>
        <end position="1242"/>
    </location>
</feature>
<name>A0A409X6E3_PSICY</name>
<accession>A0A409X6E3</accession>